<dbReference type="PANTHER" id="PTHR42885">
    <property type="entry name" value="HISTIDINOL-PHOSPHATE AMINOTRANSFERASE-RELATED"/>
    <property type="match status" value="1"/>
</dbReference>
<comment type="function">
    <text evidence="2">Decarboxylates L-threonine-O-3-phosphate to yield (R)-1-amino-2-propanol O-2-phosphate, the precursor for the linkage between the nucleotide loop and the corrin ring in cobalamin.</text>
</comment>
<reference evidence="11 12" key="1">
    <citation type="submission" date="2017-03" db="EMBL/GenBank/DDBJ databases">
        <authorList>
            <person name="Afonso C.L."/>
            <person name="Miller P.J."/>
            <person name="Scott M.A."/>
            <person name="Spackman E."/>
            <person name="Goraichik I."/>
            <person name="Dimitrov K.M."/>
            <person name="Suarez D.L."/>
            <person name="Swayne D.E."/>
        </authorList>
    </citation>
    <scope>NUCLEOTIDE SEQUENCE [LARGE SCALE GENOMIC DNA]</scope>
    <source>
        <strain evidence="11 12">CECT 7066</strain>
    </source>
</reference>
<comment type="catalytic activity">
    <reaction evidence="9">
        <text>O-phospho-L-threonine + H(+) = (R)-1-aminopropan-2-yl phosphate + CO2</text>
        <dbReference type="Rhea" id="RHEA:11492"/>
        <dbReference type="ChEBI" id="CHEBI:15378"/>
        <dbReference type="ChEBI" id="CHEBI:16526"/>
        <dbReference type="ChEBI" id="CHEBI:58563"/>
        <dbReference type="ChEBI" id="CHEBI:58675"/>
        <dbReference type="EC" id="4.1.1.81"/>
    </reaction>
</comment>
<keyword evidence="12" id="KW-1185">Reference proteome</keyword>
<dbReference type="GO" id="GO:0009236">
    <property type="term" value="P:cobalamin biosynthetic process"/>
    <property type="evidence" value="ECO:0007669"/>
    <property type="project" value="UniProtKB-UniPathway"/>
</dbReference>
<dbReference type="Gene3D" id="3.90.1150.10">
    <property type="entry name" value="Aspartate Aminotransferase, domain 1"/>
    <property type="match status" value="1"/>
</dbReference>
<dbReference type="OrthoDB" id="9799304at2"/>
<evidence type="ECO:0000256" key="6">
    <source>
        <dbReference type="ARBA" id="ARBA00022898"/>
    </source>
</evidence>
<dbReference type="GO" id="GO:0030170">
    <property type="term" value="F:pyridoxal phosphate binding"/>
    <property type="evidence" value="ECO:0007669"/>
    <property type="project" value="InterPro"/>
</dbReference>
<evidence type="ECO:0000256" key="9">
    <source>
        <dbReference type="ARBA" id="ARBA00048531"/>
    </source>
</evidence>
<dbReference type="InterPro" id="IPR015422">
    <property type="entry name" value="PyrdxlP-dep_Trfase_small"/>
</dbReference>
<dbReference type="CDD" id="cd00609">
    <property type="entry name" value="AAT_like"/>
    <property type="match status" value="1"/>
</dbReference>
<dbReference type="Pfam" id="PF00155">
    <property type="entry name" value="Aminotran_1_2"/>
    <property type="match status" value="1"/>
</dbReference>
<keyword evidence="7 11" id="KW-0456">Lyase</keyword>
<dbReference type="STRING" id="315423.SAMN04488020_104177"/>
<comment type="pathway">
    <text evidence="3">Cofactor biosynthesis; adenosylcobalamin biosynthesis.</text>
</comment>
<dbReference type="InterPro" id="IPR005860">
    <property type="entry name" value="CobD"/>
</dbReference>
<evidence type="ECO:0000313" key="12">
    <source>
        <dbReference type="Proteomes" id="UP000193870"/>
    </source>
</evidence>
<dbReference type="PANTHER" id="PTHR42885:SF1">
    <property type="entry name" value="THREONINE-PHOSPHATE DECARBOXYLASE"/>
    <property type="match status" value="1"/>
</dbReference>
<comment type="cofactor">
    <cofactor evidence="1">
        <name>pyridoxal 5'-phosphate</name>
        <dbReference type="ChEBI" id="CHEBI:597326"/>
    </cofactor>
</comment>
<evidence type="ECO:0000256" key="2">
    <source>
        <dbReference type="ARBA" id="ARBA00003444"/>
    </source>
</evidence>
<evidence type="ECO:0000256" key="1">
    <source>
        <dbReference type="ARBA" id="ARBA00001933"/>
    </source>
</evidence>
<dbReference type="InterPro" id="IPR004839">
    <property type="entry name" value="Aminotransferase_I/II_large"/>
</dbReference>
<proteinExistence type="predicted"/>
<dbReference type="SUPFAM" id="SSF53383">
    <property type="entry name" value="PLP-dependent transferases"/>
    <property type="match status" value="1"/>
</dbReference>
<evidence type="ECO:0000313" key="11">
    <source>
        <dbReference type="EMBL" id="SLN42091.1"/>
    </source>
</evidence>
<evidence type="ECO:0000256" key="5">
    <source>
        <dbReference type="ARBA" id="ARBA00022573"/>
    </source>
</evidence>
<dbReference type="EMBL" id="FWFV01000004">
    <property type="protein sequence ID" value="SLN42091.1"/>
    <property type="molecule type" value="Genomic_DNA"/>
</dbReference>
<feature type="domain" description="Aminotransferase class I/classII large" evidence="10">
    <location>
        <begin position="58"/>
        <end position="303"/>
    </location>
</feature>
<organism evidence="11 12">
    <name type="scientific">Palleronia marisminoris</name>
    <dbReference type="NCBI Taxonomy" id="315423"/>
    <lineage>
        <taxon>Bacteria</taxon>
        <taxon>Pseudomonadati</taxon>
        <taxon>Pseudomonadota</taxon>
        <taxon>Alphaproteobacteria</taxon>
        <taxon>Rhodobacterales</taxon>
        <taxon>Roseobacteraceae</taxon>
        <taxon>Palleronia</taxon>
    </lineage>
</organism>
<dbReference type="NCBIfam" id="TIGR01140">
    <property type="entry name" value="L_thr_O3P_dcar"/>
    <property type="match status" value="1"/>
</dbReference>
<dbReference type="EC" id="4.1.1.81" evidence="4"/>
<evidence type="ECO:0000259" key="10">
    <source>
        <dbReference type="Pfam" id="PF00155"/>
    </source>
</evidence>
<evidence type="ECO:0000256" key="4">
    <source>
        <dbReference type="ARBA" id="ARBA00012285"/>
    </source>
</evidence>
<keyword evidence="6" id="KW-0663">Pyridoxal phosphate</keyword>
<name>A0A1Y5SJ76_9RHOB</name>
<evidence type="ECO:0000256" key="3">
    <source>
        <dbReference type="ARBA" id="ARBA00004953"/>
    </source>
</evidence>
<evidence type="ECO:0000256" key="8">
    <source>
        <dbReference type="ARBA" id="ARBA00029996"/>
    </source>
</evidence>
<dbReference type="Proteomes" id="UP000193870">
    <property type="component" value="Unassembled WGS sequence"/>
</dbReference>
<protein>
    <recommendedName>
        <fullName evidence="4">threonine-phosphate decarboxylase</fullName>
        <ecNumber evidence="4">4.1.1.81</ecNumber>
    </recommendedName>
    <alternativeName>
        <fullName evidence="8">L-threonine-O-3-phosphate decarboxylase</fullName>
    </alternativeName>
</protein>
<accession>A0A1Y5SJ76</accession>
<dbReference type="Gene3D" id="3.40.640.10">
    <property type="entry name" value="Type I PLP-dependent aspartate aminotransferase-like (Major domain)"/>
    <property type="match status" value="1"/>
</dbReference>
<dbReference type="UniPathway" id="UPA00148"/>
<dbReference type="InterPro" id="IPR015421">
    <property type="entry name" value="PyrdxlP-dep_Trfase_major"/>
</dbReference>
<dbReference type="AlphaFoldDB" id="A0A1Y5SJ76"/>
<dbReference type="RefSeq" id="WP_085853794.1">
    <property type="nucleotide sequence ID" value="NZ_FOPF01000004.1"/>
</dbReference>
<dbReference type="GO" id="GO:0048472">
    <property type="term" value="F:threonine-phosphate decarboxylase activity"/>
    <property type="evidence" value="ECO:0007669"/>
    <property type="project" value="UniProtKB-EC"/>
</dbReference>
<keyword evidence="5" id="KW-0169">Cobalamin biosynthesis</keyword>
<gene>
    <name evidence="11" type="primary">cobD</name>
    <name evidence="11" type="ORF">PAM7066_01799</name>
</gene>
<dbReference type="InterPro" id="IPR015424">
    <property type="entry name" value="PyrdxlP-dep_Trfase"/>
</dbReference>
<sequence>MRDHGGNLDAAMARYGGTGWLDLSTGINPRPYPVSELSTRAWTALPTRADMAALTDAARAAYGTGAQIVPMAGAQGAIQALPRIVPGRLARVLGPTYNEHAGALIGAGWEVAEATDPDALEGADLAVVVNPNNPDGRSFAPNAVRDIAARVGTLVVDESFCDVTPELSLAADMPPNAVVLRSFGKFFGLAGVRLGFALAAEPLAAKLRAEAGPWPVSGAAIEVGRRALADTAWHAATRSRLARDAARLDRIAEAAGWRLVGGTTLFRTYETGDAVAAQRRLAEGRIWSRIFPYSDGWLRLGLPDGDGWAQLAAAL</sequence>
<evidence type="ECO:0000256" key="7">
    <source>
        <dbReference type="ARBA" id="ARBA00023239"/>
    </source>
</evidence>